<dbReference type="EMBL" id="ADTU01022921">
    <property type="status" value="NOT_ANNOTATED_CDS"/>
    <property type="molecule type" value="Genomic_DNA"/>
</dbReference>
<reference evidence="2" key="1">
    <citation type="journal article" date="2011" name="PLoS Genet.">
        <title>The genome sequence of the leaf-cutter ant Atta cephalotes reveals insights into its obligate symbiotic lifestyle.</title>
        <authorList>
            <person name="Suen G."/>
            <person name="Teiling C."/>
            <person name="Li L."/>
            <person name="Holt C."/>
            <person name="Abouheif E."/>
            <person name="Bornberg-Bauer E."/>
            <person name="Bouffard P."/>
            <person name="Caldera E.J."/>
            <person name="Cash E."/>
            <person name="Cavanaugh A."/>
            <person name="Denas O."/>
            <person name="Elhaik E."/>
            <person name="Fave M.J."/>
            <person name="Gadau J."/>
            <person name="Gibson J.D."/>
            <person name="Graur D."/>
            <person name="Grubbs K.J."/>
            <person name="Hagen D.E."/>
            <person name="Harkins T.T."/>
            <person name="Helmkampf M."/>
            <person name="Hu H."/>
            <person name="Johnson B.R."/>
            <person name="Kim J."/>
            <person name="Marsh S.E."/>
            <person name="Moeller J.A."/>
            <person name="Munoz-Torres M.C."/>
            <person name="Murphy M.C."/>
            <person name="Naughton M.C."/>
            <person name="Nigam S."/>
            <person name="Overson R."/>
            <person name="Rajakumar R."/>
            <person name="Reese J.T."/>
            <person name="Scott J.J."/>
            <person name="Smith C.R."/>
            <person name="Tao S."/>
            <person name="Tsutsui N.D."/>
            <person name="Viljakainen L."/>
            <person name="Wissler L."/>
            <person name="Yandell M.D."/>
            <person name="Zimmer F."/>
            <person name="Taylor J."/>
            <person name="Slater S.C."/>
            <person name="Clifton S.W."/>
            <person name="Warren W.C."/>
            <person name="Elsik C.G."/>
            <person name="Smith C.D."/>
            <person name="Weinstock G.M."/>
            <person name="Gerardo N.M."/>
            <person name="Currie C.R."/>
        </authorList>
    </citation>
    <scope>NUCLEOTIDE SEQUENCE [LARGE SCALE GENOMIC DNA]</scope>
</reference>
<gene>
    <name evidence="1" type="primary">105622844</name>
</gene>
<dbReference type="eggNOG" id="ENOG502QTCV">
    <property type="taxonomic scope" value="Eukaryota"/>
</dbReference>
<dbReference type="KEGG" id="acep:105622844"/>
<keyword evidence="2" id="KW-1185">Reference proteome</keyword>
<dbReference type="InParanoid" id="A0A158NQ37"/>
<name>A0A158NQ37_ATTCE</name>
<evidence type="ECO:0000313" key="1">
    <source>
        <dbReference type="EnsemblMetazoa" id="XP_012059645.1"/>
    </source>
</evidence>
<reference evidence="1" key="2">
    <citation type="submission" date="2016-04" db="UniProtKB">
        <authorList>
            <consortium name="EnsemblMetazoa"/>
        </authorList>
    </citation>
    <scope>IDENTIFICATION</scope>
</reference>
<organism evidence="1 2">
    <name type="scientific">Atta cephalotes</name>
    <name type="common">Leafcutter ant</name>
    <dbReference type="NCBI Taxonomy" id="12957"/>
    <lineage>
        <taxon>Eukaryota</taxon>
        <taxon>Metazoa</taxon>
        <taxon>Ecdysozoa</taxon>
        <taxon>Arthropoda</taxon>
        <taxon>Hexapoda</taxon>
        <taxon>Insecta</taxon>
        <taxon>Pterygota</taxon>
        <taxon>Neoptera</taxon>
        <taxon>Endopterygota</taxon>
        <taxon>Hymenoptera</taxon>
        <taxon>Apocrita</taxon>
        <taxon>Aculeata</taxon>
        <taxon>Formicoidea</taxon>
        <taxon>Formicidae</taxon>
        <taxon>Myrmicinae</taxon>
        <taxon>Atta</taxon>
    </lineage>
</organism>
<dbReference type="AlphaFoldDB" id="A0A158NQ37"/>
<proteinExistence type="predicted"/>
<dbReference type="EnsemblMetazoa" id="XM_012204255.1">
    <property type="protein sequence ID" value="XP_012059645.1"/>
    <property type="gene ID" value="LOC105622844"/>
</dbReference>
<evidence type="ECO:0000313" key="2">
    <source>
        <dbReference type="Proteomes" id="UP000005205"/>
    </source>
</evidence>
<protein>
    <submittedName>
        <fullName evidence="1">Uncharacterized protein</fullName>
    </submittedName>
</protein>
<accession>A0A158NQ37</accession>
<dbReference type="OrthoDB" id="7611040at2759"/>
<dbReference type="Proteomes" id="UP000005205">
    <property type="component" value="Unassembled WGS sequence"/>
</dbReference>
<sequence length="208" mass="24425">MICLYCDNPQDKCTCKAPIGKCLYCGLPSDVCNYQDDKGHVHDSERIAKRSNENRTICVTSWKPKREIRQYFERNYEDFEPYSSKECQCCKKRQCPKELPYQRLNVFSEVMNELQQKMSDSVCCARCWRNPCCCGLPVDQDKRKEERKAENHLKNERKSTEKLIPIRHIGCVCKLTPCRYKKDKSICKKPLAKCYYCKSLPCTCITVK</sequence>